<protein>
    <recommendedName>
        <fullName evidence="4">FtsX-like permease family protein</fullName>
    </recommendedName>
</protein>
<feature type="transmembrane region" description="Helical" evidence="1">
    <location>
        <begin position="945"/>
        <end position="965"/>
    </location>
</feature>
<keyword evidence="1" id="KW-0472">Membrane</keyword>
<dbReference type="RefSeq" id="WP_116068599.1">
    <property type="nucleotide sequence ID" value="NZ_BONB01000030.1"/>
</dbReference>
<dbReference type="AlphaFoldDB" id="A0A3D9ZIT8"/>
<feature type="transmembrane region" description="Helical" evidence="1">
    <location>
        <begin position="985"/>
        <end position="1008"/>
    </location>
</feature>
<organism evidence="2 3">
    <name type="scientific">Asanoa ferruginea</name>
    <dbReference type="NCBI Taxonomy" id="53367"/>
    <lineage>
        <taxon>Bacteria</taxon>
        <taxon>Bacillati</taxon>
        <taxon>Actinomycetota</taxon>
        <taxon>Actinomycetes</taxon>
        <taxon>Micromonosporales</taxon>
        <taxon>Micromonosporaceae</taxon>
        <taxon>Asanoa</taxon>
    </lineage>
</organism>
<dbReference type="OrthoDB" id="3275641at2"/>
<reference evidence="2 3" key="1">
    <citation type="submission" date="2018-08" db="EMBL/GenBank/DDBJ databases">
        <title>Sequencing the genomes of 1000 actinobacteria strains.</title>
        <authorList>
            <person name="Klenk H.-P."/>
        </authorList>
    </citation>
    <scope>NUCLEOTIDE SEQUENCE [LARGE SCALE GENOMIC DNA]</scope>
    <source>
        <strain evidence="2 3">DSM 44099</strain>
    </source>
</reference>
<feature type="transmembrane region" description="Helical" evidence="1">
    <location>
        <begin position="456"/>
        <end position="477"/>
    </location>
</feature>
<keyword evidence="3" id="KW-1185">Reference proteome</keyword>
<sequence>MIAVILDLFRAARGRTAVLLLLGTLPVAAAVAGPAYVAAAQRTIVATEVAGAAPGETVLSFQRPSDDPGAAGDTFERLGGGAFGTPGFEPIFGASFDIAVPNIDVAFKLSYRDRVCGHVSLDAGRCPTGRGEVMLGFRTAERIHASVGDALSVRQSKFVLADGANELHRLGEAVPLSVVGIYRPTDPAAAYWGATPPFPPGLLTNGLVGTDVANNVGVEPVFGSRATAKLFTLVVPEAQSYDLIADPAQLTTGWVDRYPAELDRLNNKATENQATLVSGAGPLIARIEESRAAVRSLVPWLALTVVPLCWFVIFLAAASGSDTRRTELGQVALRGMPLPHRWWLAAGPDWAALLVGAPIGFVAGQLVGDWAVPGGGVDLGLPGDTVRYAVVAVAGALLAAALAYRPLITGRAIDLLRKVTRQGGAWRSATIDAMVVALAVFTAVEARGEAGPVHGGLGILAPALLILAGALLVARLLGPAARRVGGRALLAGRLSGALAGIELSRRSAPRRAVTLAVLGVALLCFAVLAVDLGGAAREQRAGIELGADRVFNVNQLAGGALRTAVRQADPDGRWAMAVVRIPATGSGPTTIAADTDRLSAVAWPGSVPADQSARLRPQRAPSLSVAGSHIRVDATVVADSIDPLTRPFFQGDTPELRALVQAPGEADRTVSLGPLRPGRHRYDGSLPQCQPACRLIGLEVQPTWGTTELTVHQIAATGPDKVVAGPDVLRDTTRWRATTEDGIESTAPKLTSAADGATVVLQTTQVPQRLLVADAPPVLPILRTTSAAARETDTGWALSSPGRTETVPADSVGALATLPGLGASGLLVDIGYLDTAAPMGAGGTPQVWIGPDAPDDAVAQLAAVGLTVLGETSVRDVADLAARDGAALASRYELVSAGFAVLLVLLGLGLVAAAENADRSARTRVLRSQGVPAPTLRSAARHLRLWPVLLGVLLGPPLAIAAWVVANPAIPVFLDADWPLALPTLPNPITLGLVWAACAVPLLVLALVRQRRATAF</sequence>
<feature type="transmembrane region" description="Helical" evidence="1">
    <location>
        <begin position="386"/>
        <end position="404"/>
    </location>
</feature>
<dbReference type="Proteomes" id="UP000256913">
    <property type="component" value="Unassembled WGS sequence"/>
</dbReference>
<accession>A0A3D9ZIT8</accession>
<evidence type="ECO:0000313" key="3">
    <source>
        <dbReference type="Proteomes" id="UP000256913"/>
    </source>
</evidence>
<keyword evidence="1" id="KW-0812">Transmembrane</keyword>
<proteinExistence type="predicted"/>
<evidence type="ECO:0000313" key="2">
    <source>
        <dbReference type="EMBL" id="REF97195.1"/>
    </source>
</evidence>
<evidence type="ECO:0008006" key="4">
    <source>
        <dbReference type="Google" id="ProtNLM"/>
    </source>
</evidence>
<dbReference type="EMBL" id="QUMQ01000001">
    <property type="protein sequence ID" value="REF97195.1"/>
    <property type="molecule type" value="Genomic_DNA"/>
</dbReference>
<feature type="transmembrane region" description="Helical" evidence="1">
    <location>
        <begin position="342"/>
        <end position="366"/>
    </location>
</feature>
<feature type="transmembrane region" description="Helical" evidence="1">
    <location>
        <begin position="894"/>
        <end position="914"/>
    </location>
</feature>
<evidence type="ECO:0000256" key="1">
    <source>
        <dbReference type="SAM" id="Phobius"/>
    </source>
</evidence>
<gene>
    <name evidence="2" type="ORF">DFJ67_3192</name>
</gene>
<keyword evidence="1" id="KW-1133">Transmembrane helix</keyword>
<comment type="caution">
    <text evidence="2">The sequence shown here is derived from an EMBL/GenBank/DDBJ whole genome shotgun (WGS) entry which is preliminary data.</text>
</comment>
<name>A0A3D9ZIT8_9ACTN</name>
<feature type="transmembrane region" description="Helical" evidence="1">
    <location>
        <begin position="425"/>
        <end position="444"/>
    </location>
</feature>
<feature type="transmembrane region" description="Helical" evidence="1">
    <location>
        <begin position="512"/>
        <end position="530"/>
    </location>
</feature>
<feature type="transmembrane region" description="Helical" evidence="1">
    <location>
        <begin position="297"/>
        <end position="321"/>
    </location>
</feature>